<evidence type="ECO:0000313" key="3">
    <source>
        <dbReference type="Proteomes" id="UP000076420"/>
    </source>
</evidence>
<evidence type="ECO:0000313" key="2">
    <source>
        <dbReference type="EnsemblMetazoa" id="BGLB006826-PE"/>
    </source>
</evidence>
<name>A0A2C9JRE4_BIOGL</name>
<dbReference type="EnsemblMetazoa" id="BGLB006826-RE">
    <property type="protein sequence ID" value="BGLB006826-PE"/>
    <property type="gene ID" value="BGLB006826"/>
</dbReference>
<feature type="region of interest" description="Disordered" evidence="1">
    <location>
        <begin position="81"/>
        <end position="113"/>
    </location>
</feature>
<sequence>MMDDIKQDFNNDLKNIKIEMEMSIHSEPSEESSVSQSSELCKAEGTQTPEEHDQSISVMDGMKQDLMSDLKNNLKIEKMDWPIQSETPENSSVGQSSKLFLAGETQNMDSVLL</sequence>
<evidence type="ECO:0000313" key="5">
    <source>
        <dbReference type="RefSeq" id="XP_013078945.1"/>
    </source>
</evidence>
<keyword evidence="4" id="KW-1185">Reference proteome</keyword>
<protein>
    <submittedName>
        <fullName evidence="5">Uncharacterized protein LOC106064857 isoform X4</fullName>
    </submittedName>
</protein>
<feature type="region of interest" description="Disordered" evidence="1">
    <location>
        <begin position="21"/>
        <end position="57"/>
    </location>
</feature>
<proteinExistence type="predicted"/>
<dbReference type="Proteomes" id="UP000076420">
    <property type="component" value="Unassembled WGS sequence"/>
</dbReference>
<feature type="compositionally biased region" description="Polar residues" evidence="1">
    <location>
        <begin position="84"/>
        <end position="113"/>
    </location>
</feature>
<feature type="compositionally biased region" description="Low complexity" evidence="1">
    <location>
        <begin position="29"/>
        <end position="39"/>
    </location>
</feature>
<evidence type="ECO:0000313" key="4">
    <source>
        <dbReference type="Proteomes" id="UP001165740"/>
    </source>
</evidence>
<dbReference type="VEuPathDB" id="VectorBase:BGLB006826"/>
<organism evidence="2 3">
    <name type="scientific">Biomphalaria glabrata</name>
    <name type="common">Bloodfluke planorb</name>
    <name type="synonym">Freshwater snail</name>
    <dbReference type="NCBI Taxonomy" id="6526"/>
    <lineage>
        <taxon>Eukaryota</taxon>
        <taxon>Metazoa</taxon>
        <taxon>Spiralia</taxon>
        <taxon>Lophotrochozoa</taxon>
        <taxon>Mollusca</taxon>
        <taxon>Gastropoda</taxon>
        <taxon>Heterobranchia</taxon>
        <taxon>Euthyneura</taxon>
        <taxon>Panpulmonata</taxon>
        <taxon>Hygrophila</taxon>
        <taxon>Lymnaeoidea</taxon>
        <taxon>Planorbidae</taxon>
        <taxon>Biomphalaria</taxon>
    </lineage>
</organism>
<evidence type="ECO:0000256" key="1">
    <source>
        <dbReference type="SAM" id="MobiDB-lite"/>
    </source>
</evidence>
<accession>A0A2C9JRE4</accession>
<gene>
    <name evidence="2" type="primary">106064857</name>
    <name evidence="5" type="synonym">LOC106064857</name>
</gene>
<dbReference type="RefSeq" id="XP_013078945.1">
    <property type="nucleotide sequence ID" value="XM_013223491.2"/>
</dbReference>
<dbReference type="OrthoDB" id="427030at2759"/>
<dbReference type="Proteomes" id="UP001165740">
    <property type="component" value="Chromosome 9"/>
</dbReference>
<dbReference type="GeneID" id="106064857"/>
<dbReference type="VEuPathDB" id="VectorBase:BGLAX_033633"/>
<reference evidence="2" key="1">
    <citation type="submission" date="2020-05" db="UniProtKB">
        <authorList>
            <consortium name="EnsemblMetazoa"/>
        </authorList>
    </citation>
    <scope>IDENTIFICATION</scope>
    <source>
        <strain evidence="2">BB02</strain>
    </source>
</reference>
<reference evidence="5" key="2">
    <citation type="submission" date="2025-04" db="UniProtKB">
        <authorList>
            <consortium name="RefSeq"/>
        </authorList>
    </citation>
    <scope>IDENTIFICATION</scope>
</reference>
<dbReference type="AlphaFoldDB" id="A0A2C9JRE4"/>